<feature type="region of interest" description="Disordered" evidence="1">
    <location>
        <begin position="31"/>
        <end position="136"/>
    </location>
</feature>
<protein>
    <recommendedName>
        <fullName evidence="4">DUF659 domain-containing protein</fullName>
    </recommendedName>
</protein>
<evidence type="ECO:0000313" key="2">
    <source>
        <dbReference type="EMBL" id="GBG70768.1"/>
    </source>
</evidence>
<feature type="compositionally biased region" description="Polar residues" evidence="1">
    <location>
        <begin position="684"/>
        <end position="697"/>
    </location>
</feature>
<feature type="region of interest" description="Disordered" evidence="1">
    <location>
        <begin position="878"/>
        <end position="974"/>
    </location>
</feature>
<feature type="region of interest" description="Disordered" evidence="1">
    <location>
        <begin position="684"/>
        <end position="835"/>
    </location>
</feature>
<feature type="compositionally biased region" description="Basic residues" evidence="1">
    <location>
        <begin position="878"/>
        <end position="888"/>
    </location>
</feature>
<feature type="region of interest" description="Disordered" evidence="1">
    <location>
        <begin position="570"/>
        <end position="590"/>
    </location>
</feature>
<reference evidence="2 3" key="1">
    <citation type="journal article" date="2018" name="Cell">
        <title>The Chara Genome: Secondary Complexity and Implications for Plant Terrestrialization.</title>
        <authorList>
            <person name="Nishiyama T."/>
            <person name="Sakayama H."/>
            <person name="Vries J.D."/>
            <person name="Buschmann H."/>
            <person name="Saint-Marcoux D."/>
            <person name="Ullrich K.K."/>
            <person name="Haas F.B."/>
            <person name="Vanderstraeten L."/>
            <person name="Becker D."/>
            <person name="Lang D."/>
            <person name="Vosolsobe S."/>
            <person name="Rombauts S."/>
            <person name="Wilhelmsson P.K.I."/>
            <person name="Janitza P."/>
            <person name="Kern R."/>
            <person name="Heyl A."/>
            <person name="Rumpler F."/>
            <person name="Villalobos L.I.A.C."/>
            <person name="Clay J.M."/>
            <person name="Skokan R."/>
            <person name="Toyoda A."/>
            <person name="Suzuki Y."/>
            <person name="Kagoshima H."/>
            <person name="Schijlen E."/>
            <person name="Tajeshwar N."/>
            <person name="Catarino B."/>
            <person name="Hetherington A.J."/>
            <person name="Saltykova A."/>
            <person name="Bonnot C."/>
            <person name="Breuninger H."/>
            <person name="Symeonidi A."/>
            <person name="Radhakrishnan G.V."/>
            <person name="Van Nieuwerburgh F."/>
            <person name="Deforce D."/>
            <person name="Chang C."/>
            <person name="Karol K.G."/>
            <person name="Hedrich R."/>
            <person name="Ulvskov P."/>
            <person name="Glockner G."/>
            <person name="Delwiche C.F."/>
            <person name="Petrasek J."/>
            <person name="Van de Peer Y."/>
            <person name="Friml J."/>
            <person name="Beilby M."/>
            <person name="Dolan L."/>
            <person name="Kohara Y."/>
            <person name="Sugano S."/>
            <person name="Fujiyama A."/>
            <person name="Delaux P.-M."/>
            <person name="Quint M."/>
            <person name="TheiBen G."/>
            <person name="Hagemann M."/>
            <person name="Harholt J."/>
            <person name="Dunand C."/>
            <person name="Zachgo S."/>
            <person name="Langdale J."/>
            <person name="Maumus F."/>
            <person name="Straeten D.V.D."/>
            <person name="Gould S.B."/>
            <person name="Rensing S.A."/>
        </authorList>
    </citation>
    <scope>NUCLEOTIDE SEQUENCE [LARGE SCALE GENOMIC DNA]</scope>
    <source>
        <strain evidence="2 3">S276</strain>
    </source>
</reference>
<evidence type="ECO:0008006" key="4">
    <source>
        <dbReference type="Google" id="ProtNLM"/>
    </source>
</evidence>
<feature type="compositionally biased region" description="Gly residues" evidence="1">
    <location>
        <begin position="775"/>
        <end position="785"/>
    </location>
</feature>
<feature type="region of interest" description="Disordered" evidence="1">
    <location>
        <begin position="649"/>
        <end position="668"/>
    </location>
</feature>
<dbReference type="AlphaFoldDB" id="A0A388KL99"/>
<feature type="compositionally biased region" description="Acidic residues" evidence="1">
    <location>
        <begin position="49"/>
        <end position="63"/>
    </location>
</feature>
<dbReference type="Gramene" id="GBG70768">
    <property type="protein sequence ID" value="GBG70768"/>
    <property type="gene ID" value="CBR_g8066"/>
</dbReference>
<feature type="compositionally biased region" description="Basic and acidic residues" evidence="1">
    <location>
        <begin position="913"/>
        <end position="932"/>
    </location>
</feature>
<feature type="compositionally biased region" description="Basic and acidic residues" evidence="1">
    <location>
        <begin position="108"/>
        <end position="135"/>
    </location>
</feature>
<feature type="compositionally biased region" description="Acidic residues" evidence="1">
    <location>
        <begin position="574"/>
        <end position="585"/>
    </location>
</feature>
<organism evidence="2 3">
    <name type="scientific">Chara braunii</name>
    <name type="common">Braun's stonewort</name>
    <dbReference type="NCBI Taxonomy" id="69332"/>
    <lineage>
        <taxon>Eukaryota</taxon>
        <taxon>Viridiplantae</taxon>
        <taxon>Streptophyta</taxon>
        <taxon>Charophyceae</taxon>
        <taxon>Charales</taxon>
        <taxon>Characeae</taxon>
        <taxon>Chara</taxon>
    </lineage>
</organism>
<feature type="compositionally biased region" description="Gly residues" evidence="1">
    <location>
        <begin position="803"/>
        <end position="819"/>
    </location>
</feature>
<dbReference type="Proteomes" id="UP000265515">
    <property type="component" value="Unassembled WGS sequence"/>
</dbReference>
<feature type="compositionally biased region" description="Acidic residues" evidence="1">
    <location>
        <begin position="73"/>
        <end position="88"/>
    </location>
</feature>
<dbReference type="InterPro" id="IPR012337">
    <property type="entry name" value="RNaseH-like_sf"/>
</dbReference>
<name>A0A388KL99_CHABU</name>
<proteinExistence type="predicted"/>
<comment type="caution">
    <text evidence="2">The sequence shown here is derived from an EMBL/GenBank/DDBJ whole genome shotgun (WGS) entry which is preliminary data.</text>
</comment>
<evidence type="ECO:0000313" key="3">
    <source>
        <dbReference type="Proteomes" id="UP000265515"/>
    </source>
</evidence>
<gene>
    <name evidence="2" type="ORF">CBR_g8066</name>
</gene>
<sequence length="1245" mass="135656">MKVLTELWNGTDYTFVLSTAERVQRWMADEGIRDTRAPAGGQRQRMDNAESDEIQDALNEEEGREGGAREGGMADEADEGVGEPDLPGEEVVMTSRGVGQAGPAPRAPRPELDHARREKRAVGEAGVEVRDTSREKRARQTTIDEMYAREKLAEFTDAWLQWIYVKGLPFNAFRGPEFQKVRQTAERVPRSIQFRFPSFKVTAGTGIPSQRAKVETMVSEVRAAFRHSSATMLFDRRNSRNGKPLLNFLAKGANGALLYATIARDGSVRDTANIVYRRWRAIILSFPTKDVIGSCTDSASRRDALESMLHGDAWSRIPWERRHVSQAQWVQQQIRDGEFWQCVQYAILVMSPVHQLYRRMDRGGMMMSVVYEWSRHVVQLMRRVDVPEDMIEPCVREVSIRNLHMLEPAHVAAHLLNPRRRSLTYYHSLETTADDRRMVEECDRSLLAQTGGDPVGRLYRTMRDQMRAFHSRRGDWGGDLCDAEAEDCRGDSETGRCAAWWFEHGRAHPELHTIAICVMHLWTSASPAERNWAQHERVNTARRCKLGFAKLAQLQGGGYVLPWVMGTGRGGTAAEEEDEDGDVEPEVWGARPAGNVPEVEIERQSVAFHHSQPSRAHSVWDVFGIRATELRPWPEGGDDVDAAAADDDIDDEWTDDDDTPLSSDPTAEQVYFTYGGGRDGMDSFTSVISGGAPSTAQASGSSRAGGGRGGRSHAEREMETGGGGGRDVDASGSPEEAVQGEFDDEGQDAAAGGGSGGGRRSDEETAGDEEQDVVVGGGSPSGGRGDIQTAGDEGQGAAVCARGEGGPGGDGDTAGVGGDDGPDGDDDDDHGPEDDAYRLAFVLRDPIVPPLHPDDIAHTFFDVDALAQAFTDDPFAHVSRKSGKRRAPGRVYSPPPFVVESPHWSGSSLSGVRGRESGAGEVGSGRRSDGGRDSAGSMPPPPARTPEGRVDTRDQTAAPGVAHSGGSPPTVRGWSAVRRMAGRMLGLSRAETRRSLVLEAAGTSTDMLRGEQFTSGEQGLLRRPGTRRQHGLSEVEARLAAGVAAGQAALDAIQREREMGIAARAAEDEDVDTESEPIETAARRHKAQVAAAAAAAQAAYLSGARGTGAGGRRGRRGWPSDLRERPRALWREMTTCTFWSMRNEVLAAVCHVDLSAPFAAGEPRSESTIFHDNEHNSGSCGRYRAMSVTRHEVLVQPRTAPFGPHSRARREPSFASTTVCNWAIDNLVFHRRHNKTMNVAIVAQE</sequence>
<feature type="compositionally biased region" description="Acidic residues" evidence="1">
    <location>
        <begin position="649"/>
        <end position="659"/>
    </location>
</feature>
<keyword evidence="3" id="KW-1185">Reference proteome</keyword>
<evidence type="ECO:0000256" key="1">
    <source>
        <dbReference type="SAM" id="MobiDB-lite"/>
    </source>
</evidence>
<feature type="compositionally biased region" description="Acidic residues" evidence="1">
    <location>
        <begin position="820"/>
        <end position="834"/>
    </location>
</feature>
<accession>A0A388KL99</accession>
<dbReference type="EMBL" id="BFEA01000136">
    <property type="protein sequence ID" value="GBG70768.1"/>
    <property type="molecule type" value="Genomic_DNA"/>
</dbReference>
<dbReference type="SUPFAM" id="SSF53098">
    <property type="entry name" value="Ribonuclease H-like"/>
    <property type="match status" value="1"/>
</dbReference>